<keyword evidence="6 8" id="KW-1133">Transmembrane helix</keyword>
<protein>
    <submittedName>
        <fullName evidence="10">Sodium:alanine symporter family protein</fullName>
    </submittedName>
</protein>
<dbReference type="Pfam" id="PF01235">
    <property type="entry name" value="Na_Ala_symp"/>
    <property type="match status" value="1"/>
</dbReference>
<dbReference type="PANTHER" id="PTHR30330">
    <property type="entry name" value="AGSS FAMILY TRANSPORTER, SODIUM-ALANINE"/>
    <property type="match status" value="1"/>
</dbReference>
<dbReference type="PRINTS" id="PR00175">
    <property type="entry name" value="NAALASMPORT"/>
</dbReference>
<dbReference type="RefSeq" id="WP_101539777.1">
    <property type="nucleotide sequence ID" value="NZ_PKGS01000001.1"/>
</dbReference>
<proteinExistence type="inferred from homology"/>
<keyword evidence="4 8" id="KW-1003">Cell membrane</keyword>
<feature type="region of interest" description="Disordered" evidence="9">
    <location>
        <begin position="483"/>
        <end position="513"/>
    </location>
</feature>
<comment type="caution">
    <text evidence="10">The sequence shown here is derived from an EMBL/GenBank/DDBJ whole genome shotgun (WGS) entry which is preliminary data.</text>
</comment>
<feature type="compositionally biased region" description="Basic and acidic residues" evidence="9">
    <location>
        <begin position="503"/>
        <end position="513"/>
    </location>
</feature>
<keyword evidence="11" id="KW-1185">Reference proteome</keyword>
<comment type="subcellular location">
    <subcellularLocation>
        <location evidence="1 8">Cell membrane</location>
        <topology evidence="1 8">Multi-pass membrane protein</topology>
    </subcellularLocation>
</comment>
<dbReference type="NCBIfam" id="TIGR00835">
    <property type="entry name" value="agcS"/>
    <property type="match status" value="1"/>
</dbReference>
<comment type="similarity">
    <text evidence="2 8">Belongs to the alanine or glycine:cation symporter (AGCS) (TC 2.A.25) family.</text>
</comment>
<evidence type="ECO:0000256" key="7">
    <source>
        <dbReference type="ARBA" id="ARBA00023136"/>
    </source>
</evidence>
<feature type="transmembrane region" description="Helical" evidence="8">
    <location>
        <begin position="314"/>
        <end position="335"/>
    </location>
</feature>
<reference evidence="10 11" key="1">
    <citation type="submission" date="2017-12" db="EMBL/GenBank/DDBJ databases">
        <title>Phylogenetic diversity of female urinary microbiome.</title>
        <authorList>
            <person name="Thomas-White K."/>
            <person name="Wolfe A.J."/>
        </authorList>
    </citation>
    <scope>NUCLEOTIDE SEQUENCE [LARGE SCALE GENOMIC DNA]</scope>
    <source>
        <strain evidence="10 11">UMB0119</strain>
    </source>
</reference>
<accession>A0A2I1MBW7</accession>
<dbReference type="EMBL" id="PKGS01000001">
    <property type="protein sequence ID" value="PKZ17618.1"/>
    <property type="molecule type" value="Genomic_DNA"/>
</dbReference>
<dbReference type="GO" id="GO:0005283">
    <property type="term" value="F:amino acid:sodium symporter activity"/>
    <property type="evidence" value="ECO:0007669"/>
    <property type="project" value="InterPro"/>
</dbReference>
<name>A0A2I1MBW7_9FIRM</name>
<evidence type="ECO:0000256" key="8">
    <source>
        <dbReference type="RuleBase" id="RU363064"/>
    </source>
</evidence>
<evidence type="ECO:0000256" key="3">
    <source>
        <dbReference type="ARBA" id="ARBA00022448"/>
    </source>
</evidence>
<feature type="transmembrane region" description="Helical" evidence="8">
    <location>
        <begin position="78"/>
        <end position="101"/>
    </location>
</feature>
<keyword evidence="7 8" id="KW-0472">Membrane</keyword>
<dbReference type="PANTHER" id="PTHR30330:SF3">
    <property type="entry name" value="TRANSCRIPTIONAL REGULATOR, LRP FAMILY"/>
    <property type="match status" value="1"/>
</dbReference>
<feature type="transmembrane region" description="Helical" evidence="8">
    <location>
        <begin position="399"/>
        <end position="419"/>
    </location>
</feature>
<evidence type="ECO:0000313" key="10">
    <source>
        <dbReference type="EMBL" id="PKZ17618.1"/>
    </source>
</evidence>
<feature type="transmembrane region" description="Helical" evidence="8">
    <location>
        <begin position="225"/>
        <end position="251"/>
    </location>
</feature>
<dbReference type="Gene3D" id="1.20.1740.10">
    <property type="entry name" value="Amino acid/polyamine transporter I"/>
    <property type="match status" value="1"/>
</dbReference>
<organism evidence="10 11">
    <name type="scientific">Anaerococcus octavius</name>
    <dbReference type="NCBI Taxonomy" id="54007"/>
    <lineage>
        <taxon>Bacteria</taxon>
        <taxon>Bacillati</taxon>
        <taxon>Bacillota</taxon>
        <taxon>Tissierellia</taxon>
        <taxon>Tissierellales</taxon>
        <taxon>Peptoniphilaceae</taxon>
        <taxon>Anaerococcus</taxon>
    </lineage>
</organism>
<evidence type="ECO:0000256" key="4">
    <source>
        <dbReference type="ARBA" id="ARBA00022475"/>
    </source>
</evidence>
<sequence>MIETLSHFTEWLWGWPLLVLLIGGGILISIRTGFFQLRHFHYILSQTAGKMFSKDNQGDGTVSAFQAMTTALASSIGAANIVVAPTIIFVAGPGSVFWMWIAAIIGQATKFSEVALSIKYRELNADGEYVGGCSYMLKNGLKGNLGKVLGSLAAFFFMMEILPSITLQTLSAVNPIQSVFRPLNVNEDIAKKIAIIAIFILVSVVVFGGVKQIGKVTEKLVPIMAAIYIIFGIIIVIMHIGDIPAAFGYIFKGAFNPKAIMGGVGGVTISKVISQGVARGVYSNESGMGSAGYGHAAATTDHPARQGLWGVFEVFADTIVVCTISALVVILSGTWKPGMSESEMSAVRSIAVERSFNTLFGQLGSVIISICLFLFVLSTIIVIVFYCEKQAEYLFGTKVGKIMRVVASLMILLALFVSFDKAGVFLDFTLGLVVIPNMIGLIKMSGEIKEITDEFFKGPDYYLLDTGKTDKAKTVSKVNMNTNTTNVDENKEKNVESETMTFESDKDLKEKND</sequence>
<feature type="transmembrane region" description="Helical" evidence="8">
    <location>
        <begin position="425"/>
        <end position="442"/>
    </location>
</feature>
<feature type="transmembrane region" description="Helical" evidence="8">
    <location>
        <begin position="148"/>
        <end position="173"/>
    </location>
</feature>
<feature type="transmembrane region" description="Helical" evidence="8">
    <location>
        <begin position="12"/>
        <end position="30"/>
    </location>
</feature>
<feature type="transmembrane region" description="Helical" evidence="8">
    <location>
        <begin position="363"/>
        <end position="387"/>
    </location>
</feature>
<evidence type="ECO:0000256" key="1">
    <source>
        <dbReference type="ARBA" id="ARBA00004651"/>
    </source>
</evidence>
<keyword evidence="8" id="KW-0769">Symport</keyword>
<evidence type="ECO:0000256" key="2">
    <source>
        <dbReference type="ARBA" id="ARBA00009261"/>
    </source>
</evidence>
<keyword evidence="5 8" id="KW-0812">Transmembrane</keyword>
<evidence type="ECO:0000256" key="9">
    <source>
        <dbReference type="SAM" id="MobiDB-lite"/>
    </source>
</evidence>
<dbReference type="Proteomes" id="UP000234335">
    <property type="component" value="Unassembled WGS sequence"/>
</dbReference>
<evidence type="ECO:0000313" key="11">
    <source>
        <dbReference type="Proteomes" id="UP000234335"/>
    </source>
</evidence>
<dbReference type="GO" id="GO:0005886">
    <property type="term" value="C:plasma membrane"/>
    <property type="evidence" value="ECO:0007669"/>
    <property type="project" value="UniProtKB-SubCell"/>
</dbReference>
<feature type="transmembrane region" description="Helical" evidence="8">
    <location>
        <begin position="193"/>
        <end position="213"/>
    </location>
</feature>
<dbReference type="InterPro" id="IPR001463">
    <property type="entry name" value="Na/Ala_symport"/>
</dbReference>
<dbReference type="AlphaFoldDB" id="A0A2I1MBW7"/>
<keyword evidence="3 8" id="KW-0813">Transport</keyword>
<evidence type="ECO:0000256" key="6">
    <source>
        <dbReference type="ARBA" id="ARBA00022989"/>
    </source>
</evidence>
<gene>
    <name evidence="10" type="ORF">CYJ34_02600</name>
</gene>
<evidence type="ECO:0000256" key="5">
    <source>
        <dbReference type="ARBA" id="ARBA00022692"/>
    </source>
</evidence>